<dbReference type="InterPro" id="IPR007497">
    <property type="entry name" value="SIMPL/DUF541"/>
</dbReference>
<name>A0A1N6W6P6_9GAMM</name>
<dbReference type="InterPro" id="IPR052022">
    <property type="entry name" value="26kDa_periplasmic_antigen"/>
</dbReference>
<dbReference type="PIRSF" id="PIRSF029033">
    <property type="entry name" value="UCP029033"/>
    <property type="match status" value="1"/>
</dbReference>
<dbReference type="AlphaFoldDB" id="A0A1N6W6P6"/>
<sequence>MVKTNTLPALLLGGFLCAGLVYVGQTASSALLQMKAMDRTVTVKGLAEKEVKANVAIWPINFTEVDNNLPKLYETVQQKTDRVVAFLKEQGFNDSEITVSLPSIEDRQAQGYVDPNVKYRYSAKINLSVYTPQIDLMLNTRKQMISLVKEGIAIASQDYGNSAEFLFTDLNSVKPLMVQEATQNGREVAEKFAKDSDSRLGKIKTASQGQFTISDRDSSTPYIKQIRIVSTLSYYLND</sequence>
<gene>
    <name evidence="1" type="ORF">NCTC10736_00585</name>
</gene>
<accession>A0A1N6W6P6</accession>
<dbReference type="STRING" id="365591.SAMN05421840_10530"/>
<reference evidence="1 2" key="1">
    <citation type="submission" date="2018-06" db="EMBL/GenBank/DDBJ databases">
        <authorList>
            <consortium name="Pathogen Informatics"/>
            <person name="Doyle S."/>
        </authorList>
    </citation>
    <scope>NUCLEOTIDE SEQUENCE [LARGE SCALE GENOMIC DNA]</scope>
    <source>
        <strain evidence="1 2">NCTC10736</strain>
    </source>
</reference>
<dbReference type="Gene3D" id="3.30.110.170">
    <property type="entry name" value="Protein of unknown function (DUF541), domain 1"/>
    <property type="match status" value="1"/>
</dbReference>
<dbReference type="InterPro" id="IPR016907">
    <property type="entry name" value="UCP029033"/>
</dbReference>
<organism evidence="1 2">
    <name type="scientific">Shewanella morhuae</name>
    <dbReference type="NCBI Taxonomy" id="365591"/>
    <lineage>
        <taxon>Bacteria</taxon>
        <taxon>Pseudomonadati</taxon>
        <taxon>Pseudomonadota</taxon>
        <taxon>Gammaproteobacteria</taxon>
        <taxon>Alteromonadales</taxon>
        <taxon>Shewanellaceae</taxon>
        <taxon>Shewanella</taxon>
    </lineage>
</organism>
<dbReference type="Pfam" id="PF04402">
    <property type="entry name" value="SIMPL"/>
    <property type="match status" value="1"/>
</dbReference>
<proteinExistence type="predicted"/>
<dbReference type="RefSeq" id="WP_076498093.1">
    <property type="nucleotide sequence ID" value="NZ_BPFE01000042.1"/>
</dbReference>
<dbReference type="PANTHER" id="PTHR34387">
    <property type="entry name" value="SLR1258 PROTEIN"/>
    <property type="match status" value="1"/>
</dbReference>
<dbReference type="OrthoDB" id="9806540at2"/>
<accession>A0A379ZIT9</accession>
<dbReference type="PANTHER" id="PTHR34387:SF2">
    <property type="entry name" value="SLR1258 PROTEIN"/>
    <property type="match status" value="1"/>
</dbReference>
<evidence type="ECO:0000313" key="2">
    <source>
        <dbReference type="Proteomes" id="UP000255061"/>
    </source>
</evidence>
<protein>
    <submittedName>
        <fullName evidence="1">Protein of uncharacterized function (DUF541)</fullName>
    </submittedName>
</protein>
<dbReference type="Gene3D" id="3.30.70.2970">
    <property type="entry name" value="Protein of unknown function (DUF541), domain 2"/>
    <property type="match status" value="1"/>
</dbReference>
<dbReference type="Proteomes" id="UP000255061">
    <property type="component" value="Unassembled WGS sequence"/>
</dbReference>
<dbReference type="GO" id="GO:0006974">
    <property type="term" value="P:DNA damage response"/>
    <property type="evidence" value="ECO:0007669"/>
    <property type="project" value="TreeGrafter"/>
</dbReference>
<evidence type="ECO:0000313" key="1">
    <source>
        <dbReference type="EMBL" id="SUI62762.1"/>
    </source>
</evidence>
<dbReference type="EMBL" id="UGYV01000001">
    <property type="protein sequence ID" value="SUI62762.1"/>
    <property type="molecule type" value="Genomic_DNA"/>
</dbReference>